<gene>
    <name evidence="1" type="ORF">HNQ39_002933</name>
</gene>
<protein>
    <submittedName>
        <fullName evidence="1">Uncharacterized protein</fullName>
    </submittedName>
</protein>
<comment type="caution">
    <text evidence="1">The sequence shown here is derived from an EMBL/GenBank/DDBJ whole genome shotgun (WGS) entry which is preliminary data.</text>
</comment>
<sequence length="392" mass="42699">MLAAFLCLLLADPISYRISLADGTRTTARLTLPTTAEGAVQVDSDDTRSVFRPYAVSGATASVVGKLTRWEALPLKGGWRLQRPQGGALPLDAPLLTFHDLRLFLGKRIEELGSKPLRFWQLGYASERPGLDRVELTPAGTESMVVGTKRVLAQRYRASIKLWLTGKTQRSTLYLGPSGELLRADPPFVSAPLRAASPLTKSDDGVLTMTYREPGYSLRAEPKDGGYTIRAIVDGRSLPGSVTTDSSGKPQRIENSFPGKPFVGLVEAQELSWTLDAPQTSRTILPDDDALPLFPPQLFATALWEKGFPTVGTQHDGVLLLMHDGLPDELTLERLPDPAAGLHRYRFTGDTFKAELITDGTRLRLLRLADGSQIVASDGESLLTTIPALTWP</sequence>
<dbReference type="EMBL" id="JACHGW010000002">
    <property type="protein sequence ID" value="MBB6051142.1"/>
    <property type="molecule type" value="Genomic_DNA"/>
</dbReference>
<name>A0A7W9SQW2_ARMRO</name>
<reference evidence="1 2" key="1">
    <citation type="submission" date="2020-08" db="EMBL/GenBank/DDBJ databases">
        <title>Genomic Encyclopedia of Type Strains, Phase IV (KMG-IV): sequencing the most valuable type-strain genomes for metagenomic binning, comparative biology and taxonomic classification.</title>
        <authorList>
            <person name="Goeker M."/>
        </authorList>
    </citation>
    <scope>NUCLEOTIDE SEQUENCE [LARGE SCALE GENOMIC DNA]</scope>
    <source>
        <strain evidence="1 2">DSM 23562</strain>
    </source>
</reference>
<dbReference type="Proteomes" id="UP000520814">
    <property type="component" value="Unassembled WGS sequence"/>
</dbReference>
<keyword evidence="2" id="KW-1185">Reference proteome</keyword>
<proteinExistence type="predicted"/>
<dbReference type="AlphaFoldDB" id="A0A7W9SQW2"/>
<evidence type="ECO:0000313" key="2">
    <source>
        <dbReference type="Proteomes" id="UP000520814"/>
    </source>
</evidence>
<evidence type="ECO:0000313" key="1">
    <source>
        <dbReference type="EMBL" id="MBB6051142.1"/>
    </source>
</evidence>
<dbReference type="RefSeq" id="WP_184197405.1">
    <property type="nucleotide sequence ID" value="NZ_JACHGW010000002.1"/>
</dbReference>
<accession>A0A7W9SQW2</accession>
<organism evidence="1 2">
    <name type="scientific">Armatimonas rosea</name>
    <dbReference type="NCBI Taxonomy" id="685828"/>
    <lineage>
        <taxon>Bacteria</taxon>
        <taxon>Bacillati</taxon>
        <taxon>Armatimonadota</taxon>
        <taxon>Armatimonadia</taxon>
        <taxon>Armatimonadales</taxon>
        <taxon>Armatimonadaceae</taxon>
        <taxon>Armatimonas</taxon>
    </lineage>
</organism>